<dbReference type="PANTHER" id="PTHR30329">
    <property type="entry name" value="STATOR ELEMENT OF FLAGELLAR MOTOR COMPLEX"/>
    <property type="match status" value="1"/>
</dbReference>
<dbReference type="GO" id="GO:0009279">
    <property type="term" value="C:cell outer membrane"/>
    <property type="evidence" value="ECO:0007669"/>
    <property type="project" value="UniProtKB-SubCell"/>
</dbReference>
<dbReference type="EMBL" id="NOXS01000031">
    <property type="protein sequence ID" value="OYQ19436.1"/>
    <property type="molecule type" value="Genomic_DNA"/>
</dbReference>
<evidence type="ECO:0000256" key="3">
    <source>
        <dbReference type="ARBA" id="ARBA00023237"/>
    </source>
</evidence>
<dbReference type="AlphaFoldDB" id="A0A255XR12"/>
<dbReference type="Gene3D" id="3.30.1330.60">
    <property type="entry name" value="OmpA-like domain"/>
    <property type="match status" value="1"/>
</dbReference>
<reference evidence="6 7" key="1">
    <citation type="submission" date="2017-07" db="EMBL/GenBank/DDBJ databases">
        <title>Elstera cyanobacteriorum sp. nov., a novel bacterium isolated from cyanobacterial aggregates in a eutrophic lake.</title>
        <authorList>
            <person name="Cai H."/>
        </authorList>
    </citation>
    <scope>NUCLEOTIDE SEQUENCE [LARGE SCALE GENOMIC DNA]</scope>
    <source>
        <strain evidence="6 7">TH019</strain>
    </source>
</reference>
<dbReference type="PROSITE" id="PS51123">
    <property type="entry name" value="OMPA_2"/>
    <property type="match status" value="1"/>
</dbReference>
<dbReference type="SUPFAM" id="SSF103088">
    <property type="entry name" value="OmpA-like"/>
    <property type="match status" value="1"/>
</dbReference>
<dbReference type="OrthoDB" id="189250at2"/>
<dbReference type="CDD" id="cd07185">
    <property type="entry name" value="OmpA_C-like"/>
    <property type="match status" value="1"/>
</dbReference>
<keyword evidence="2 4" id="KW-0472">Membrane</keyword>
<comment type="subcellular location">
    <subcellularLocation>
        <location evidence="1">Cell outer membrane</location>
    </subcellularLocation>
</comment>
<dbReference type="PANTHER" id="PTHR30329:SF21">
    <property type="entry name" value="LIPOPROTEIN YIAD-RELATED"/>
    <property type="match status" value="1"/>
</dbReference>
<protein>
    <recommendedName>
        <fullName evidence="5">OmpA-like domain-containing protein</fullName>
    </recommendedName>
</protein>
<feature type="domain" description="OmpA-like" evidence="5">
    <location>
        <begin position="256"/>
        <end position="370"/>
    </location>
</feature>
<comment type="caution">
    <text evidence="6">The sequence shown here is derived from an EMBL/GenBank/DDBJ whole genome shotgun (WGS) entry which is preliminary data.</text>
</comment>
<dbReference type="InterPro" id="IPR050330">
    <property type="entry name" value="Bact_OuterMem_StrucFunc"/>
</dbReference>
<dbReference type="Pfam" id="PF00691">
    <property type="entry name" value="OmpA"/>
    <property type="match status" value="1"/>
</dbReference>
<sequence length="370" mass="40001">MQARKAERIRTADERQNPWLSRINAAISQRKRRIHRVESHVIHLRVGSGLLPRRARIRNGTMSLKVEARPQALARPGLGETKKENAMKSVKLLGVVAGLALLSGCGALDIDALRGTTEPSQGTAFTKALTTEYRSLTIFEADEMKDWPDAYTFAAKGLAASRGENVLPEVLTNWSLTPEKAQELGTARAKLIQALDANARTTKPAIAAKAQAAFDCWVEQEEEAFQLADIASCRGTFEHALAQLVTPVATPAPAPAQPAALSKNFIIYFAWDSARLDAAALRIIDEASASAKATGNARITIVGHADRSGTPEYNTRLSLRRADAVRSALVAKGIATERTSVTALGETEPAVPTADGVREARNRRVELTIR</sequence>
<dbReference type="Proteomes" id="UP000216361">
    <property type="component" value="Unassembled WGS sequence"/>
</dbReference>
<keyword evidence="3" id="KW-0998">Cell outer membrane</keyword>
<accession>A0A255XR12</accession>
<dbReference type="PRINTS" id="PR01021">
    <property type="entry name" value="OMPADOMAIN"/>
</dbReference>
<evidence type="ECO:0000256" key="4">
    <source>
        <dbReference type="PROSITE-ProRule" id="PRU00473"/>
    </source>
</evidence>
<organism evidence="6 7">
    <name type="scientific">Elstera cyanobacteriorum</name>
    <dbReference type="NCBI Taxonomy" id="2022747"/>
    <lineage>
        <taxon>Bacteria</taxon>
        <taxon>Pseudomonadati</taxon>
        <taxon>Pseudomonadota</taxon>
        <taxon>Alphaproteobacteria</taxon>
        <taxon>Rhodospirillales</taxon>
        <taxon>Rhodospirillaceae</taxon>
        <taxon>Elstera</taxon>
    </lineage>
</organism>
<keyword evidence="7" id="KW-1185">Reference proteome</keyword>
<dbReference type="InterPro" id="IPR006665">
    <property type="entry name" value="OmpA-like"/>
</dbReference>
<evidence type="ECO:0000256" key="1">
    <source>
        <dbReference type="ARBA" id="ARBA00004442"/>
    </source>
</evidence>
<evidence type="ECO:0000313" key="6">
    <source>
        <dbReference type="EMBL" id="OYQ19436.1"/>
    </source>
</evidence>
<dbReference type="InterPro" id="IPR036737">
    <property type="entry name" value="OmpA-like_sf"/>
</dbReference>
<name>A0A255XR12_9PROT</name>
<proteinExistence type="predicted"/>
<gene>
    <name evidence="6" type="ORF">CHR90_08430</name>
</gene>
<dbReference type="InterPro" id="IPR006664">
    <property type="entry name" value="OMP_bac"/>
</dbReference>
<evidence type="ECO:0000259" key="5">
    <source>
        <dbReference type="PROSITE" id="PS51123"/>
    </source>
</evidence>
<evidence type="ECO:0000256" key="2">
    <source>
        <dbReference type="ARBA" id="ARBA00023136"/>
    </source>
</evidence>
<evidence type="ECO:0000313" key="7">
    <source>
        <dbReference type="Proteomes" id="UP000216361"/>
    </source>
</evidence>